<dbReference type="PROSITE" id="PS50111">
    <property type="entry name" value="CHEMOTAXIS_TRANSDUC_2"/>
    <property type="match status" value="1"/>
</dbReference>
<keyword evidence="6 11" id="KW-1133">Transmembrane helix</keyword>
<comment type="caution">
    <text evidence="14">The sequence shown here is derived from an EMBL/GenBank/DDBJ whole genome shotgun (WGS) entry which is preliminary data.</text>
</comment>
<evidence type="ECO:0000259" key="12">
    <source>
        <dbReference type="PROSITE" id="PS50111"/>
    </source>
</evidence>
<dbReference type="FunFam" id="1.10.287.950:FF:000001">
    <property type="entry name" value="Methyl-accepting chemotaxis sensory transducer"/>
    <property type="match status" value="1"/>
</dbReference>
<dbReference type="Proteomes" id="UP000002943">
    <property type="component" value="Unassembled WGS sequence"/>
</dbReference>
<proteinExistence type="inferred from homology"/>
<feature type="domain" description="HAMP" evidence="13">
    <location>
        <begin position="306"/>
        <end position="360"/>
    </location>
</feature>
<reference evidence="14 15" key="1">
    <citation type="journal article" date="2012" name="Int. J. Syst. Evol. Microbiol.">
        <title>Vibrio caribbeanicus sp. nov., isolated from the marine sponge Scleritoderma cyanea.</title>
        <authorList>
            <person name="Hoffmann M."/>
            <person name="Monday S.R."/>
            <person name="Allard M.W."/>
            <person name="Strain E.A."/>
            <person name="Whittaker P."/>
            <person name="Naum M."/>
            <person name="McCarthy P.J."/>
            <person name="Lopez J.V."/>
            <person name="Fischer M."/>
            <person name="Brown E.W."/>
        </authorList>
    </citation>
    <scope>NUCLEOTIDE SEQUENCE [LARGE SCALE GENOMIC DNA]</scope>
    <source>
        <strain evidence="14 15">ATCC BAA-2122</strain>
    </source>
</reference>
<comment type="subcellular location">
    <subcellularLocation>
        <location evidence="1">Cell membrane</location>
        <topology evidence="1">Multi-pass membrane protein</topology>
    </subcellularLocation>
</comment>
<evidence type="ECO:0000256" key="11">
    <source>
        <dbReference type="SAM" id="Phobius"/>
    </source>
</evidence>
<evidence type="ECO:0000313" key="15">
    <source>
        <dbReference type="Proteomes" id="UP000002943"/>
    </source>
</evidence>
<dbReference type="SMART" id="SM00283">
    <property type="entry name" value="MA"/>
    <property type="match status" value="1"/>
</dbReference>
<dbReference type="InterPro" id="IPR004089">
    <property type="entry name" value="MCPsignal_dom"/>
</dbReference>
<feature type="transmembrane region" description="Helical" evidence="11">
    <location>
        <begin position="12"/>
        <end position="31"/>
    </location>
</feature>
<dbReference type="Gene3D" id="3.30.450.20">
    <property type="entry name" value="PAS domain"/>
    <property type="match status" value="1"/>
</dbReference>
<evidence type="ECO:0000313" key="14">
    <source>
        <dbReference type="EMBL" id="EFP98019.1"/>
    </source>
</evidence>
<dbReference type="OrthoDB" id="2489132at2"/>
<keyword evidence="4" id="KW-0145">Chemotaxis</keyword>
<dbReference type="PROSITE" id="PS50885">
    <property type="entry name" value="HAMP"/>
    <property type="match status" value="1"/>
</dbReference>
<dbReference type="SMART" id="SM00304">
    <property type="entry name" value="HAMP"/>
    <property type="match status" value="2"/>
</dbReference>
<dbReference type="CDD" id="cd11386">
    <property type="entry name" value="MCP_signal"/>
    <property type="match status" value="1"/>
</dbReference>
<evidence type="ECO:0000256" key="6">
    <source>
        <dbReference type="ARBA" id="ARBA00022989"/>
    </source>
</evidence>
<dbReference type="eggNOG" id="COG0840">
    <property type="taxonomic scope" value="Bacteria"/>
</dbReference>
<sequence length="637" mass="68995">MKLNSISIKQKVVAGITVAVLASTVIVGVLAQRQARELLEHRLIGIELPSLLNQISGQIDDEVRQMLFAAEQLANNEFIKDAINTTDISPDVEKTLIAQLNNMRAQYNLNDASVVNLKTAYYWNQNGFLRELNQQQDGWFFAFRQNSSPTSVSIFQEASGEVKMFTNYKVLNGMSMSGLSKSMDDMVKLLNGFKIEDTGFVFLADSSGVVQIHRDRSKSQAAMNTLFGRESDKLLDKNNFNLIETDYQGKKVFVASQYVPTMDWFVIGVAPVEEVFSDLNNVAKQMMITTIVVAGLFILMGLFLANSIVRPIRNIAARFVALGRGDGDLSQRITIEGNDEIGQLSEGFNGFIEKIHQSMKEVASTSGALQTAADGVSVKANTTHDNSQIQRDQTIQVVAAINQMGATISEIASNAATAAETAGQASDNTQMGQDVVGKAKDAIGRLAKDIENTGIVVEKLASTTNEIGSILGVIRDISEQTNLLALNAAIEAARAGEQGRGFAVVADEVRNLASRTADSTEEIQKMINQLQTDAKDAVTAMEAGKTVTHEGVSSSDEAVEVLVSISERIHDISDRNTQVATATEEQSTVVHTINQNIEEINAINEATTGTAEELAAASLELKDLSSRLDTLVGSFKL</sequence>
<dbReference type="GO" id="GO:0007165">
    <property type="term" value="P:signal transduction"/>
    <property type="evidence" value="ECO:0007669"/>
    <property type="project" value="UniProtKB-KW"/>
</dbReference>
<evidence type="ECO:0000256" key="3">
    <source>
        <dbReference type="ARBA" id="ARBA00022481"/>
    </source>
</evidence>
<evidence type="ECO:0000256" key="8">
    <source>
        <dbReference type="ARBA" id="ARBA00023224"/>
    </source>
</evidence>
<dbReference type="Pfam" id="PF00672">
    <property type="entry name" value="HAMP"/>
    <property type="match status" value="1"/>
</dbReference>
<dbReference type="EMBL" id="AEIU01000026">
    <property type="protein sequence ID" value="EFP98019.1"/>
    <property type="molecule type" value="Genomic_DNA"/>
</dbReference>
<evidence type="ECO:0000256" key="10">
    <source>
        <dbReference type="PROSITE-ProRule" id="PRU00284"/>
    </source>
</evidence>
<keyword evidence="7 11" id="KW-0472">Membrane</keyword>
<evidence type="ECO:0000256" key="9">
    <source>
        <dbReference type="ARBA" id="ARBA00029447"/>
    </source>
</evidence>
<feature type="domain" description="Methyl-accepting transducer" evidence="12">
    <location>
        <begin position="365"/>
        <end position="601"/>
    </location>
</feature>
<evidence type="ECO:0000256" key="1">
    <source>
        <dbReference type="ARBA" id="ARBA00004651"/>
    </source>
</evidence>
<organism evidence="14 15">
    <name type="scientific">Vibrio caribbeanicus ATCC BAA-2122</name>
    <dbReference type="NCBI Taxonomy" id="796620"/>
    <lineage>
        <taxon>Bacteria</taxon>
        <taxon>Pseudomonadati</taxon>
        <taxon>Pseudomonadota</taxon>
        <taxon>Gammaproteobacteria</taxon>
        <taxon>Vibrionales</taxon>
        <taxon>Vibrionaceae</taxon>
        <taxon>Vibrio</taxon>
    </lineage>
</organism>
<dbReference type="GO" id="GO:0004888">
    <property type="term" value="F:transmembrane signaling receptor activity"/>
    <property type="evidence" value="ECO:0007669"/>
    <property type="project" value="InterPro"/>
</dbReference>
<dbReference type="InterPro" id="IPR003660">
    <property type="entry name" value="HAMP_dom"/>
</dbReference>
<evidence type="ECO:0000259" key="13">
    <source>
        <dbReference type="PROSITE" id="PS50885"/>
    </source>
</evidence>
<keyword evidence="8 10" id="KW-0807">Transducer</keyword>
<keyword evidence="5 11" id="KW-0812">Transmembrane</keyword>
<dbReference type="GO" id="GO:0006935">
    <property type="term" value="P:chemotaxis"/>
    <property type="evidence" value="ECO:0007669"/>
    <property type="project" value="UniProtKB-KW"/>
</dbReference>
<dbReference type="STRING" id="796620.VIBC2010_06494"/>
<dbReference type="Gene3D" id="1.10.287.950">
    <property type="entry name" value="Methyl-accepting chemotaxis protein"/>
    <property type="match status" value="1"/>
</dbReference>
<name>E3BFZ5_9VIBR</name>
<dbReference type="CDD" id="cd06225">
    <property type="entry name" value="HAMP"/>
    <property type="match status" value="1"/>
</dbReference>
<dbReference type="PRINTS" id="PR00260">
    <property type="entry name" value="CHEMTRNSDUCR"/>
</dbReference>
<feature type="transmembrane region" description="Helical" evidence="11">
    <location>
        <begin position="286"/>
        <end position="309"/>
    </location>
</feature>
<dbReference type="CDD" id="cd12912">
    <property type="entry name" value="PDC2_MCP_like"/>
    <property type="match status" value="1"/>
</dbReference>
<dbReference type="PANTHER" id="PTHR32089">
    <property type="entry name" value="METHYL-ACCEPTING CHEMOTAXIS PROTEIN MCPB"/>
    <property type="match status" value="1"/>
</dbReference>
<dbReference type="InterPro" id="IPR004090">
    <property type="entry name" value="Chemotax_Me-accpt_rcpt"/>
</dbReference>
<dbReference type="RefSeq" id="WP_009599847.1">
    <property type="nucleotide sequence ID" value="NZ_AEIU01000026.1"/>
</dbReference>
<comment type="similarity">
    <text evidence="9">Belongs to the methyl-accepting chemotaxis (MCP) protein family.</text>
</comment>
<gene>
    <name evidence="14" type="ORF">VIBC2010_06494</name>
</gene>
<evidence type="ECO:0000256" key="4">
    <source>
        <dbReference type="ARBA" id="ARBA00022500"/>
    </source>
</evidence>
<evidence type="ECO:0000256" key="7">
    <source>
        <dbReference type="ARBA" id="ARBA00023136"/>
    </source>
</evidence>
<accession>E3BFZ5</accession>
<keyword evidence="15" id="KW-1185">Reference proteome</keyword>
<evidence type="ECO:0000256" key="2">
    <source>
        <dbReference type="ARBA" id="ARBA00022475"/>
    </source>
</evidence>
<keyword evidence="3" id="KW-0488">Methylation</keyword>
<dbReference type="SUPFAM" id="SSF58104">
    <property type="entry name" value="Methyl-accepting chemotaxis protein (MCP) signaling domain"/>
    <property type="match status" value="1"/>
</dbReference>
<dbReference type="AlphaFoldDB" id="E3BFZ5"/>
<dbReference type="PANTHER" id="PTHR32089:SF39">
    <property type="entry name" value="METHYL-ACCEPTING CHEMOTAXIS PROTEIN HLYB"/>
    <property type="match status" value="1"/>
</dbReference>
<keyword evidence="2" id="KW-1003">Cell membrane</keyword>
<evidence type="ECO:0000256" key="5">
    <source>
        <dbReference type="ARBA" id="ARBA00022692"/>
    </source>
</evidence>
<protein>
    <submittedName>
        <fullName evidence="14">Methyl-accepting chemotaxis protein</fullName>
    </submittedName>
</protein>
<dbReference type="Pfam" id="PF00015">
    <property type="entry name" value="MCPsignal"/>
    <property type="match status" value="1"/>
</dbReference>
<dbReference type="GO" id="GO:0005886">
    <property type="term" value="C:plasma membrane"/>
    <property type="evidence" value="ECO:0007669"/>
    <property type="project" value="UniProtKB-SubCell"/>
</dbReference>